<dbReference type="KEGG" id="rsi:Runsl_2606"/>
<dbReference type="EMBL" id="CP002859">
    <property type="protein sequence ID" value="AEI49007.1"/>
    <property type="molecule type" value="Genomic_DNA"/>
</dbReference>
<protein>
    <submittedName>
        <fullName evidence="1">Uncharacterized protein</fullName>
    </submittedName>
</protein>
<sequence>MTFGSIVQWLVESFNQLIGYENRCAGLVNDI</sequence>
<dbReference type="Proteomes" id="UP000000493">
    <property type="component" value="Chromosome"/>
</dbReference>
<evidence type="ECO:0000313" key="2">
    <source>
        <dbReference type="Proteomes" id="UP000000493"/>
    </source>
</evidence>
<dbReference type="AlphaFoldDB" id="A0A7U3ZKQ2"/>
<reference evidence="2" key="1">
    <citation type="submission" date="2011-06" db="EMBL/GenBank/DDBJ databases">
        <title>The complete genome of chromosome of Runella slithyformis DSM 19594.</title>
        <authorList>
            <consortium name="US DOE Joint Genome Institute (JGI-PGF)"/>
            <person name="Lucas S."/>
            <person name="Han J."/>
            <person name="Lapidus A."/>
            <person name="Bruce D."/>
            <person name="Goodwin L."/>
            <person name="Pitluck S."/>
            <person name="Peters L."/>
            <person name="Kyrpides N."/>
            <person name="Mavromatis K."/>
            <person name="Ivanova N."/>
            <person name="Ovchinnikova G."/>
            <person name="Zhang X."/>
            <person name="Misra M."/>
            <person name="Detter J.C."/>
            <person name="Tapia R."/>
            <person name="Han C."/>
            <person name="Land M."/>
            <person name="Hauser L."/>
            <person name="Markowitz V."/>
            <person name="Cheng J.-F."/>
            <person name="Hugenholtz P."/>
            <person name="Woyke T."/>
            <person name="Wu D."/>
            <person name="Tindall B."/>
            <person name="Faehrich R."/>
            <person name="Brambilla E."/>
            <person name="Klenk H.-P."/>
            <person name="Eisen J.A."/>
        </authorList>
    </citation>
    <scope>NUCLEOTIDE SEQUENCE [LARGE SCALE GENOMIC DNA]</scope>
    <source>
        <strain evidence="2">ATCC 29530 / DSM 19594 / LMG 11500 / NCIMB 11436 / LSU 4</strain>
    </source>
</reference>
<proteinExistence type="predicted"/>
<reference evidence="1 2" key="2">
    <citation type="journal article" date="2012" name="Stand. Genomic Sci.">
        <title>Complete genome sequence of the aquatic bacterium Runella slithyformis type strain (LSU 4(T)).</title>
        <authorList>
            <person name="Copeland A."/>
            <person name="Zhang X."/>
            <person name="Misra M."/>
            <person name="Lapidus A."/>
            <person name="Nolan M."/>
            <person name="Lucas S."/>
            <person name="Deshpande S."/>
            <person name="Cheng J.F."/>
            <person name="Tapia R."/>
            <person name="Goodwin L.A."/>
            <person name="Pitluck S."/>
            <person name="Liolios K."/>
            <person name="Pagani I."/>
            <person name="Ivanova N."/>
            <person name="Mikhailova N."/>
            <person name="Pati A."/>
            <person name="Chen A."/>
            <person name="Palaniappan K."/>
            <person name="Land M."/>
            <person name="Hauser L."/>
            <person name="Pan C."/>
            <person name="Jeffries C.D."/>
            <person name="Detter J.C."/>
            <person name="Brambilla E.M."/>
            <person name="Rohde M."/>
            <person name="Djao O.D."/>
            <person name="Goker M."/>
            <person name="Sikorski J."/>
            <person name="Tindall B.J."/>
            <person name="Woyke T."/>
            <person name="Bristow J."/>
            <person name="Eisen J.A."/>
            <person name="Markowitz V."/>
            <person name="Hugenholtz P."/>
            <person name="Kyrpides N.C."/>
            <person name="Klenk H.P."/>
            <person name="Mavromatis K."/>
        </authorList>
    </citation>
    <scope>NUCLEOTIDE SEQUENCE [LARGE SCALE GENOMIC DNA]</scope>
    <source>
        <strain evidence="2">ATCC 29530 / DSM 19594 / LMG 11500 / NCIMB 11436 / LSU 4</strain>
    </source>
</reference>
<evidence type="ECO:0000313" key="1">
    <source>
        <dbReference type="EMBL" id="AEI49007.1"/>
    </source>
</evidence>
<organism evidence="1 2">
    <name type="scientific">Runella slithyformis (strain ATCC 29530 / DSM 19594 / LMG 11500 / NCIMB 11436 / LSU 4)</name>
    <dbReference type="NCBI Taxonomy" id="761193"/>
    <lineage>
        <taxon>Bacteria</taxon>
        <taxon>Pseudomonadati</taxon>
        <taxon>Bacteroidota</taxon>
        <taxon>Cytophagia</taxon>
        <taxon>Cytophagales</taxon>
        <taxon>Spirosomataceae</taxon>
        <taxon>Runella</taxon>
    </lineage>
</organism>
<gene>
    <name evidence="1" type="ordered locus">Runsl_2606</name>
</gene>
<accession>A0A7U3ZKQ2</accession>
<keyword evidence="2" id="KW-1185">Reference proteome</keyword>
<name>A0A7U3ZKQ2_RUNSL</name>